<feature type="transmembrane region" description="Helical" evidence="8">
    <location>
        <begin position="335"/>
        <end position="354"/>
    </location>
</feature>
<dbReference type="Gene3D" id="1.20.1250.20">
    <property type="entry name" value="MFS general substrate transporter like domains"/>
    <property type="match status" value="2"/>
</dbReference>
<dbReference type="Pfam" id="PF12832">
    <property type="entry name" value="MFS_1_like"/>
    <property type="match status" value="1"/>
</dbReference>
<dbReference type="InterPro" id="IPR020846">
    <property type="entry name" value="MFS_dom"/>
</dbReference>
<feature type="transmembrane region" description="Helical" evidence="8">
    <location>
        <begin position="247"/>
        <end position="265"/>
    </location>
</feature>
<feature type="transmembrane region" description="Helical" evidence="8">
    <location>
        <begin position="366"/>
        <end position="386"/>
    </location>
</feature>
<dbReference type="GO" id="GO:0005886">
    <property type="term" value="C:plasma membrane"/>
    <property type="evidence" value="ECO:0007669"/>
    <property type="project" value="UniProtKB-SubCell"/>
</dbReference>
<evidence type="ECO:0000313" key="11">
    <source>
        <dbReference type="Proteomes" id="UP000198577"/>
    </source>
</evidence>
<protein>
    <submittedName>
        <fullName evidence="10">MFS transporter, PPP family, 3-phenylpropionic acid transporter</fullName>
    </submittedName>
</protein>
<keyword evidence="6 8" id="KW-1133">Transmembrane helix</keyword>
<evidence type="ECO:0000313" key="10">
    <source>
        <dbReference type="EMBL" id="SFP98312.1"/>
    </source>
</evidence>
<evidence type="ECO:0000256" key="7">
    <source>
        <dbReference type="ARBA" id="ARBA00023136"/>
    </source>
</evidence>
<feature type="transmembrane region" description="Helical" evidence="8">
    <location>
        <begin position="81"/>
        <end position="98"/>
    </location>
</feature>
<feature type="transmembrane region" description="Helical" evidence="8">
    <location>
        <begin position="136"/>
        <end position="157"/>
    </location>
</feature>
<evidence type="ECO:0000259" key="9">
    <source>
        <dbReference type="PROSITE" id="PS50850"/>
    </source>
</evidence>
<keyword evidence="4" id="KW-0997">Cell inner membrane</keyword>
<proteinExistence type="predicted"/>
<dbReference type="RefSeq" id="WP_025748552.1">
    <property type="nucleotide sequence ID" value="NZ_FOXR01000008.1"/>
</dbReference>
<gene>
    <name evidence="10" type="ORF">SAMN05444406_10852</name>
</gene>
<feature type="transmembrane region" description="Helical" evidence="8">
    <location>
        <begin position="301"/>
        <end position="323"/>
    </location>
</feature>
<dbReference type="InterPro" id="IPR024989">
    <property type="entry name" value="MFS_assoc_dom"/>
</dbReference>
<keyword evidence="5 8" id="KW-0812">Transmembrane</keyword>
<dbReference type="GO" id="GO:0030395">
    <property type="term" value="F:lactose binding"/>
    <property type="evidence" value="ECO:0007669"/>
    <property type="project" value="TreeGrafter"/>
</dbReference>
<evidence type="ECO:0000256" key="5">
    <source>
        <dbReference type="ARBA" id="ARBA00022692"/>
    </source>
</evidence>
<dbReference type="PROSITE" id="PS50850">
    <property type="entry name" value="MFS"/>
    <property type="match status" value="1"/>
</dbReference>
<evidence type="ECO:0000256" key="2">
    <source>
        <dbReference type="ARBA" id="ARBA00022448"/>
    </source>
</evidence>
<dbReference type="AlphaFoldDB" id="A0A1I5USZ0"/>
<dbReference type="PANTHER" id="PTHR23522">
    <property type="entry name" value="BLL5896 PROTEIN"/>
    <property type="match status" value="1"/>
</dbReference>
<evidence type="ECO:0000256" key="4">
    <source>
        <dbReference type="ARBA" id="ARBA00022519"/>
    </source>
</evidence>
<feature type="transmembrane region" description="Helical" evidence="8">
    <location>
        <begin position="210"/>
        <end position="227"/>
    </location>
</feature>
<evidence type="ECO:0000256" key="8">
    <source>
        <dbReference type="SAM" id="Phobius"/>
    </source>
</evidence>
<organism evidence="10 11">
    <name type="scientific">Caldicoprobacter faecalis</name>
    <dbReference type="NCBI Taxonomy" id="937334"/>
    <lineage>
        <taxon>Bacteria</taxon>
        <taxon>Bacillati</taxon>
        <taxon>Bacillota</taxon>
        <taxon>Clostridia</taxon>
        <taxon>Caldicoprobacterales</taxon>
        <taxon>Caldicoprobacteraceae</taxon>
        <taxon>Caldicoprobacter</taxon>
    </lineage>
</organism>
<name>A0A1I5USZ0_9FIRM</name>
<evidence type="ECO:0000256" key="1">
    <source>
        <dbReference type="ARBA" id="ARBA00004429"/>
    </source>
</evidence>
<sequence length="399" mass="44588">MKNLLIKIRSIHPKQLQYSVLEFIFWATFAAYYPFVVVFLRNKGFSNTIIGTIVAINSLVVVFAQPFWGIVSDRIQSVKKVFIICLTAAIILLQPVSFISSAVFVGIVLALVTAFESPLAPLLDSWVIQGIKTEKNLYYGSIRVWGSIGFAVMVYIYGRLVDSFSTDVLFPILLLMGCLTVITCIGIKTDRPVSSDGVDNLNFTRLLKNYAYMSFLIFAMVIIIPHRSAFIFLPNLMELVGGSDGELGMVFTIMAISEIPIFLYSKILIRKFKPINLILFSTIFFILRQALYLVSTTPFHVLAIQLLQGPSFALFTNGAVYYIDELAPSELKATAQTFANSIFFGVSGIIGSYVGGWIIDSYGLRSIYWVGVFVSIAISVLFFFSLNINRILRCRSIDI</sequence>
<feature type="transmembrane region" description="Helical" evidence="8">
    <location>
        <begin position="46"/>
        <end position="69"/>
    </location>
</feature>
<dbReference type="EMBL" id="FOXR01000008">
    <property type="protein sequence ID" value="SFP98312.1"/>
    <property type="molecule type" value="Genomic_DNA"/>
</dbReference>
<feature type="transmembrane region" description="Helical" evidence="8">
    <location>
        <begin position="104"/>
        <end position="124"/>
    </location>
</feature>
<dbReference type="GO" id="GO:0015528">
    <property type="term" value="F:lactose:proton symporter activity"/>
    <property type="evidence" value="ECO:0007669"/>
    <property type="project" value="TreeGrafter"/>
</dbReference>
<accession>A0A1I5USZ0</accession>
<dbReference type="SUPFAM" id="SSF103473">
    <property type="entry name" value="MFS general substrate transporter"/>
    <property type="match status" value="1"/>
</dbReference>
<dbReference type="InterPro" id="IPR036259">
    <property type="entry name" value="MFS_trans_sf"/>
</dbReference>
<feature type="domain" description="Major facilitator superfamily (MFS) profile" evidence="9">
    <location>
        <begin position="206"/>
        <end position="399"/>
    </location>
</feature>
<comment type="subcellular location">
    <subcellularLocation>
        <location evidence="1">Cell inner membrane</location>
        <topology evidence="1">Multi-pass membrane protein</topology>
    </subcellularLocation>
</comment>
<keyword evidence="3" id="KW-1003">Cell membrane</keyword>
<evidence type="ECO:0000256" key="3">
    <source>
        <dbReference type="ARBA" id="ARBA00022475"/>
    </source>
</evidence>
<dbReference type="Proteomes" id="UP000198577">
    <property type="component" value="Unassembled WGS sequence"/>
</dbReference>
<keyword evidence="2" id="KW-0813">Transport</keyword>
<keyword evidence="11" id="KW-1185">Reference proteome</keyword>
<dbReference type="PANTHER" id="PTHR23522:SF10">
    <property type="entry name" value="3-PHENYLPROPIONIC ACID TRANSPORTER-RELATED"/>
    <property type="match status" value="1"/>
</dbReference>
<reference evidence="10 11" key="1">
    <citation type="submission" date="2016-10" db="EMBL/GenBank/DDBJ databases">
        <authorList>
            <person name="de Groot N.N."/>
        </authorList>
    </citation>
    <scope>NUCLEOTIDE SEQUENCE [LARGE SCALE GENOMIC DNA]</scope>
    <source>
        <strain evidence="10 11">DSM 20678</strain>
    </source>
</reference>
<feature type="transmembrane region" description="Helical" evidence="8">
    <location>
        <begin position="169"/>
        <end position="189"/>
    </location>
</feature>
<feature type="transmembrane region" description="Helical" evidence="8">
    <location>
        <begin position="20"/>
        <end position="40"/>
    </location>
</feature>
<keyword evidence="7 8" id="KW-0472">Membrane</keyword>
<feature type="transmembrane region" description="Helical" evidence="8">
    <location>
        <begin position="277"/>
        <end position="295"/>
    </location>
</feature>
<evidence type="ECO:0000256" key="6">
    <source>
        <dbReference type="ARBA" id="ARBA00022989"/>
    </source>
</evidence>
<dbReference type="STRING" id="937334.SAMN05444406_10852"/>